<name>A0A1H5AYU2_TSUTY</name>
<reference evidence="2" key="1">
    <citation type="submission" date="2016-10" db="EMBL/GenBank/DDBJ databases">
        <authorList>
            <person name="Varghese N."/>
            <person name="Submissions S."/>
        </authorList>
    </citation>
    <scope>NUCLEOTIDE SEQUENCE [LARGE SCALE GENOMIC DNA]</scope>
    <source>
        <strain evidence="2">DSM 44234</strain>
    </source>
</reference>
<dbReference type="RefSeq" id="WP_068741337.1">
    <property type="nucleotide sequence ID" value="NZ_FNSA01000003.1"/>
</dbReference>
<gene>
    <name evidence="1" type="ORF">SAMN04489793_5050</name>
</gene>
<keyword evidence="2" id="KW-1185">Reference proteome</keyword>
<dbReference type="STRING" id="57704.SAMN04489793_5050"/>
<dbReference type="EMBL" id="FNSA01000003">
    <property type="protein sequence ID" value="SED47649.1"/>
    <property type="molecule type" value="Genomic_DNA"/>
</dbReference>
<protein>
    <submittedName>
        <fullName evidence="1">Uncharacterized protein</fullName>
    </submittedName>
</protein>
<dbReference type="Proteomes" id="UP000182241">
    <property type="component" value="Unassembled WGS sequence"/>
</dbReference>
<evidence type="ECO:0000313" key="1">
    <source>
        <dbReference type="EMBL" id="SED47649.1"/>
    </source>
</evidence>
<sequence>MSLTIDRDSGLVVVYLTNAESSTKPRVVQTPVIGWAPRRNEHGDFAGATPVYYDYDECEIRPADSRYVEHMHVVTPDLVDAAEAQLLELHADVHRQLAAIYDKYADDESLADADARATDRLDRRLGIPVY</sequence>
<organism evidence="1 2">
    <name type="scientific">Tsukamurella tyrosinosolvens</name>
    <dbReference type="NCBI Taxonomy" id="57704"/>
    <lineage>
        <taxon>Bacteria</taxon>
        <taxon>Bacillati</taxon>
        <taxon>Actinomycetota</taxon>
        <taxon>Actinomycetes</taxon>
        <taxon>Mycobacteriales</taxon>
        <taxon>Tsukamurellaceae</taxon>
        <taxon>Tsukamurella</taxon>
    </lineage>
</organism>
<dbReference type="AlphaFoldDB" id="A0A1H5AYU2"/>
<proteinExistence type="predicted"/>
<accession>A0A1H5AYU2</accession>
<evidence type="ECO:0000313" key="2">
    <source>
        <dbReference type="Proteomes" id="UP000182241"/>
    </source>
</evidence>